<dbReference type="RefSeq" id="XP_024084579.1">
    <property type="nucleotide sequence ID" value="XM_024228811.1"/>
</dbReference>
<protein>
    <recommendedName>
        <fullName evidence="1">H15 domain-containing protein</fullName>
    </recommendedName>
</protein>
<accession>A0A8I6SPI7</accession>
<feature type="domain" description="H15" evidence="1">
    <location>
        <begin position="10"/>
        <end position="66"/>
    </location>
</feature>
<reference evidence="2" key="1">
    <citation type="submission" date="2022-01" db="UniProtKB">
        <authorList>
            <consortium name="EnsemblMetazoa"/>
        </authorList>
    </citation>
    <scope>IDENTIFICATION</scope>
</reference>
<dbReference type="GO" id="GO:0000786">
    <property type="term" value="C:nucleosome"/>
    <property type="evidence" value="ECO:0007669"/>
    <property type="project" value="InterPro"/>
</dbReference>
<dbReference type="AlphaFoldDB" id="A0A8I6SPI7"/>
<keyword evidence="3" id="KW-1185">Reference proteome</keyword>
<dbReference type="GO" id="GO:0006334">
    <property type="term" value="P:nucleosome assembly"/>
    <property type="evidence" value="ECO:0007669"/>
    <property type="project" value="InterPro"/>
</dbReference>
<dbReference type="GeneID" id="106662849"/>
<evidence type="ECO:0000259" key="1">
    <source>
        <dbReference type="Pfam" id="PF00538"/>
    </source>
</evidence>
<dbReference type="Proteomes" id="UP000494040">
    <property type="component" value="Unassembled WGS sequence"/>
</dbReference>
<dbReference type="RefSeq" id="XP_024084578.1">
    <property type="nucleotide sequence ID" value="XM_024228810.1"/>
</dbReference>
<sequence length="130" mass="14955">MSRRLYVGWMVAKTIQILEKEKGVTYPKIMRYLISESSLEVTPRTIAEVKKALKNFLKRGFIVRNKLSSSSFPQARSKCRRSPRLTRHRHLAKIRHPPGRGGLPGRTEKTITTTFTNTTSCLQTKKSLRI</sequence>
<evidence type="ECO:0000313" key="3">
    <source>
        <dbReference type="Proteomes" id="UP000494040"/>
    </source>
</evidence>
<dbReference type="EnsemblMetazoa" id="XM_024228811.1">
    <property type="protein sequence ID" value="XP_024084579.1"/>
    <property type="gene ID" value="LOC106662849"/>
</dbReference>
<dbReference type="Pfam" id="PF00538">
    <property type="entry name" value="Linker_histone"/>
    <property type="match status" value="1"/>
</dbReference>
<dbReference type="KEGG" id="clec:106662849"/>
<dbReference type="GO" id="GO:0003677">
    <property type="term" value="F:DNA binding"/>
    <property type="evidence" value="ECO:0007669"/>
    <property type="project" value="InterPro"/>
</dbReference>
<evidence type="ECO:0000313" key="2">
    <source>
        <dbReference type="EnsemblMetazoa" id="XP_024084578.1"/>
    </source>
</evidence>
<dbReference type="InterPro" id="IPR036388">
    <property type="entry name" value="WH-like_DNA-bd_sf"/>
</dbReference>
<dbReference type="EnsemblMetazoa" id="XM_024228810.1">
    <property type="protein sequence ID" value="XP_024084578.1"/>
    <property type="gene ID" value="LOC106662849"/>
</dbReference>
<organism evidence="2 3">
    <name type="scientific">Cimex lectularius</name>
    <name type="common">Bed bug</name>
    <name type="synonym">Acanthia lectularia</name>
    <dbReference type="NCBI Taxonomy" id="79782"/>
    <lineage>
        <taxon>Eukaryota</taxon>
        <taxon>Metazoa</taxon>
        <taxon>Ecdysozoa</taxon>
        <taxon>Arthropoda</taxon>
        <taxon>Hexapoda</taxon>
        <taxon>Insecta</taxon>
        <taxon>Pterygota</taxon>
        <taxon>Neoptera</taxon>
        <taxon>Paraneoptera</taxon>
        <taxon>Hemiptera</taxon>
        <taxon>Heteroptera</taxon>
        <taxon>Panheteroptera</taxon>
        <taxon>Cimicomorpha</taxon>
        <taxon>Cimicidae</taxon>
        <taxon>Cimex</taxon>
    </lineage>
</organism>
<dbReference type="InterPro" id="IPR005818">
    <property type="entry name" value="Histone_H1/H5_H15"/>
</dbReference>
<name>A0A8I6SPI7_CIMLE</name>
<dbReference type="Gene3D" id="1.10.10.10">
    <property type="entry name" value="Winged helix-like DNA-binding domain superfamily/Winged helix DNA-binding domain"/>
    <property type="match status" value="1"/>
</dbReference>
<proteinExistence type="predicted"/>